<sequence>MALNGNRRAKTETLIAQPSKPRITGLWCPWQGLGDIDFNGYRYCVNHPNTPKLYGIQQGDTRAETLSFGKEIEEHAIQQDSVRVNTRMRQDIGELATQTSPLS</sequence>
<gene>
    <name evidence="1" type="ORF">R3P38DRAFT_2776468</name>
</gene>
<dbReference type="AlphaFoldDB" id="A0AAW0BQI4"/>
<accession>A0AAW0BQI4</accession>
<protein>
    <submittedName>
        <fullName evidence="1">Uncharacterized protein</fullName>
    </submittedName>
</protein>
<proteinExistence type="predicted"/>
<name>A0AAW0BQI4_9AGAR</name>
<evidence type="ECO:0000313" key="1">
    <source>
        <dbReference type="EMBL" id="KAK7028790.1"/>
    </source>
</evidence>
<keyword evidence="2" id="KW-1185">Reference proteome</keyword>
<organism evidence="1 2">
    <name type="scientific">Favolaschia claudopus</name>
    <dbReference type="NCBI Taxonomy" id="2862362"/>
    <lineage>
        <taxon>Eukaryota</taxon>
        <taxon>Fungi</taxon>
        <taxon>Dikarya</taxon>
        <taxon>Basidiomycota</taxon>
        <taxon>Agaricomycotina</taxon>
        <taxon>Agaricomycetes</taxon>
        <taxon>Agaricomycetidae</taxon>
        <taxon>Agaricales</taxon>
        <taxon>Marasmiineae</taxon>
        <taxon>Mycenaceae</taxon>
        <taxon>Favolaschia</taxon>
    </lineage>
</organism>
<comment type="caution">
    <text evidence="1">The sequence shown here is derived from an EMBL/GenBank/DDBJ whole genome shotgun (WGS) entry which is preliminary data.</text>
</comment>
<dbReference type="EMBL" id="JAWWNJ010000028">
    <property type="protein sequence ID" value="KAK7028790.1"/>
    <property type="molecule type" value="Genomic_DNA"/>
</dbReference>
<dbReference type="Proteomes" id="UP001362999">
    <property type="component" value="Unassembled WGS sequence"/>
</dbReference>
<reference evidence="1 2" key="1">
    <citation type="journal article" date="2024" name="J Genomics">
        <title>Draft genome sequencing and assembly of Favolaschia claudopus CIRM-BRFM 2984 isolated from oak limbs.</title>
        <authorList>
            <person name="Navarro D."/>
            <person name="Drula E."/>
            <person name="Chaduli D."/>
            <person name="Cazenave R."/>
            <person name="Ahrendt S."/>
            <person name="Wang J."/>
            <person name="Lipzen A."/>
            <person name="Daum C."/>
            <person name="Barry K."/>
            <person name="Grigoriev I.V."/>
            <person name="Favel A."/>
            <person name="Rosso M.N."/>
            <person name="Martin F."/>
        </authorList>
    </citation>
    <scope>NUCLEOTIDE SEQUENCE [LARGE SCALE GENOMIC DNA]</scope>
    <source>
        <strain evidence="1 2">CIRM-BRFM 2984</strain>
    </source>
</reference>
<evidence type="ECO:0000313" key="2">
    <source>
        <dbReference type="Proteomes" id="UP001362999"/>
    </source>
</evidence>